<feature type="region of interest" description="Disordered" evidence="8">
    <location>
        <begin position="1"/>
        <end position="67"/>
    </location>
</feature>
<evidence type="ECO:0000256" key="1">
    <source>
        <dbReference type="ARBA" id="ARBA00004141"/>
    </source>
</evidence>
<dbReference type="EMBL" id="HACG01031455">
    <property type="protein sequence ID" value="CEK78320.1"/>
    <property type="molecule type" value="Transcribed_RNA"/>
</dbReference>
<dbReference type="InterPro" id="IPR050814">
    <property type="entry name" value="Myo-inositol_Transporter"/>
</dbReference>
<evidence type="ECO:0000256" key="3">
    <source>
        <dbReference type="ARBA" id="ARBA00022448"/>
    </source>
</evidence>
<evidence type="ECO:0000256" key="4">
    <source>
        <dbReference type="ARBA" id="ARBA00022692"/>
    </source>
</evidence>
<dbReference type="PROSITE" id="PS00216">
    <property type="entry name" value="SUGAR_TRANSPORT_1"/>
    <property type="match status" value="1"/>
</dbReference>
<dbReference type="PANTHER" id="PTHR48020:SF12">
    <property type="entry name" value="PROTON MYO-INOSITOL COTRANSPORTER"/>
    <property type="match status" value="1"/>
</dbReference>
<feature type="compositionally biased region" description="Basic and acidic residues" evidence="8">
    <location>
        <begin position="13"/>
        <end position="31"/>
    </location>
</feature>
<comment type="similarity">
    <text evidence="2 7">Belongs to the major facilitator superfamily. Sugar transporter (TC 2.A.1.1) family.</text>
</comment>
<feature type="transmembrane region" description="Helical" evidence="9">
    <location>
        <begin position="233"/>
        <end position="252"/>
    </location>
</feature>
<sequence length="620" mass="67909">MQNNVTGDEESSFTEKSDTEQDAAAVKDDVAVVKSSTDNNTGDKKLTTPSCDTDKVSNSNDSSSPKHPRTPRFVYILSALATIGGFLFGYDIGIVAGSMLYIQPYFQLTTFWQEAIVSGTIGAAAVAALLSGWLTDKIGRKMTIMTAGVVFTVGGIVMGSAPNKEILLLGRVIAGLGVGLASVVVPVYVAESAPVHIRGRLVSMHQLLINTGIIVSSILAGGFSYLVPEGWRYMLGLAAIPGVLQFVGFLFMPESPRWLVSRGDVDQARSVLQRMRGRDDVTDELNDIITTVKEAEKESAVGIHHWIKIFRTRQVRRALFVGCALLFFQQWCGINTVIYYSGTVLKMAGFPVKYAVWLVTVPNLINFLSSFIGIYLVEKIGRRPLLIVSLAGTIIGLIILAVGFQLAAEHHASLNTTLIEVDNQGIVIKPCSSQYTTCTTCVKDSSCGYCYSDASDGTCLPHFNDERSSAGRCNESSSSESFYKWAYQYCPSDYTWVTLVGMAVFVFTFAPGLGPMPWTINSEIYPLWARSSCNSLAAATAWVCNLIISFTFLTMTEHITIHGTFWLFAAFTVIGVIFMVLMLPETKNKTLEEMELLFLSPKHRQELLASREQKVNNTSL</sequence>
<feature type="transmembrane region" description="Helical" evidence="9">
    <location>
        <begin position="354"/>
        <end position="377"/>
    </location>
</feature>
<name>A0A0B7AC28_9EUPU</name>
<accession>A0A0B7AC28</accession>
<dbReference type="AlphaFoldDB" id="A0A0B7AC28"/>
<dbReference type="PROSITE" id="PS50850">
    <property type="entry name" value="MFS"/>
    <property type="match status" value="1"/>
</dbReference>
<keyword evidence="6 9" id="KW-0472">Membrane</keyword>
<dbReference type="PROSITE" id="PS00217">
    <property type="entry name" value="SUGAR_TRANSPORT_2"/>
    <property type="match status" value="1"/>
</dbReference>
<evidence type="ECO:0000256" key="5">
    <source>
        <dbReference type="ARBA" id="ARBA00022989"/>
    </source>
</evidence>
<feature type="transmembrane region" description="Helical" evidence="9">
    <location>
        <begin position="142"/>
        <end position="160"/>
    </location>
</feature>
<feature type="domain" description="Major facilitator superfamily (MFS) profile" evidence="10">
    <location>
        <begin position="77"/>
        <end position="587"/>
    </location>
</feature>
<dbReference type="SUPFAM" id="SSF103473">
    <property type="entry name" value="MFS general substrate transporter"/>
    <property type="match status" value="1"/>
</dbReference>
<evidence type="ECO:0000259" key="10">
    <source>
        <dbReference type="PROSITE" id="PS50850"/>
    </source>
</evidence>
<keyword evidence="4 9" id="KW-0812">Transmembrane</keyword>
<feature type="transmembrane region" description="Helical" evidence="9">
    <location>
        <begin position="565"/>
        <end position="584"/>
    </location>
</feature>
<dbReference type="InterPro" id="IPR020846">
    <property type="entry name" value="MFS_dom"/>
</dbReference>
<evidence type="ECO:0000256" key="7">
    <source>
        <dbReference type="RuleBase" id="RU003346"/>
    </source>
</evidence>
<evidence type="ECO:0000313" key="12">
    <source>
        <dbReference type="EMBL" id="CEK78323.1"/>
    </source>
</evidence>
<dbReference type="InterPro" id="IPR003663">
    <property type="entry name" value="Sugar/inositol_transpt"/>
</dbReference>
<keyword evidence="3 7" id="KW-0813">Transport</keyword>
<feature type="transmembrane region" description="Helical" evidence="9">
    <location>
        <begin position="384"/>
        <end position="408"/>
    </location>
</feature>
<dbReference type="InterPro" id="IPR036259">
    <property type="entry name" value="MFS_trans_sf"/>
</dbReference>
<dbReference type="Gene3D" id="1.20.1250.20">
    <property type="entry name" value="MFS general substrate transporter like domains"/>
    <property type="match status" value="2"/>
</dbReference>
<reference evidence="12" key="1">
    <citation type="submission" date="2014-12" db="EMBL/GenBank/DDBJ databases">
        <title>Insight into the proteome of Arion vulgaris.</title>
        <authorList>
            <person name="Aradska J."/>
            <person name="Bulat T."/>
            <person name="Smidak R."/>
            <person name="Sarate P."/>
            <person name="Gangsoo J."/>
            <person name="Sialana F."/>
            <person name="Bilban M."/>
            <person name="Lubec G."/>
        </authorList>
    </citation>
    <scope>NUCLEOTIDE SEQUENCE</scope>
    <source>
        <tissue evidence="12">Skin</tissue>
    </source>
</reference>
<dbReference type="GO" id="GO:0005366">
    <property type="term" value="F:myo-inositol:proton symporter activity"/>
    <property type="evidence" value="ECO:0007669"/>
    <property type="project" value="TreeGrafter"/>
</dbReference>
<dbReference type="InterPro" id="IPR005828">
    <property type="entry name" value="MFS_sugar_transport-like"/>
</dbReference>
<evidence type="ECO:0000313" key="11">
    <source>
        <dbReference type="EMBL" id="CEK78320.1"/>
    </source>
</evidence>
<feature type="transmembrane region" description="Helical" evidence="9">
    <location>
        <begin position="166"/>
        <end position="187"/>
    </location>
</feature>
<dbReference type="GO" id="GO:0016324">
    <property type="term" value="C:apical plasma membrane"/>
    <property type="evidence" value="ECO:0007669"/>
    <property type="project" value="TreeGrafter"/>
</dbReference>
<evidence type="ECO:0000256" key="6">
    <source>
        <dbReference type="ARBA" id="ARBA00023136"/>
    </source>
</evidence>
<dbReference type="EMBL" id="HACG01031458">
    <property type="protein sequence ID" value="CEK78323.1"/>
    <property type="molecule type" value="Transcribed_RNA"/>
</dbReference>
<keyword evidence="5 9" id="KW-1133">Transmembrane helix</keyword>
<feature type="transmembrane region" description="Helical" evidence="9">
    <location>
        <begin position="207"/>
        <end position="227"/>
    </location>
</feature>
<gene>
    <name evidence="12" type="primary">ORF109534</name>
    <name evidence="11" type="synonym">ORF109518</name>
</gene>
<evidence type="ECO:0000256" key="9">
    <source>
        <dbReference type="SAM" id="Phobius"/>
    </source>
</evidence>
<proteinExistence type="inferred from homology"/>
<dbReference type="Pfam" id="PF00083">
    <property type="entry name" value="Sugar_tr"/>
    <property type="match status" value="2"/>
</dbReference>
<feature type="transmembrane region" description="Helical" evidence="9">
    <location>
        <begin position="535"/>
        <end position="553"/>
    </location>
</feature>
<feature type="compositionally biased region" description="Polar residues" evidence="8">
    <location>
        <begin position="47"/>
        <end position="65"/>
    </location>
</feature>
<organism evidence="12">
    <name type="scientific">Arion vulgaris</name>
    <dbReference type="NCBI Taxonomy" id="1028688"/>
    <lineage>
        <taxon>Eukaryota</taxon>
        <taxon>Metazoa</taxon>
        <taxon>Spiralia</taxon>
        <taxon>Lophotrochozoa</taxon>
        <taxon>Mollusca</taxon>
        <taxon>Gastropoda</taxon>
        <taxon>Heterobranchia</taxon>
        <taxon>Euthyneura</taxon>
        <taxon>Panpulmonata</taxon>
        <taxon>Eupulmonata</taxon>
        <taxon>Stylommatophora</taxon>
        <taxon>Helicina</taxon>
        <taxon>Arionoidea</taxon>
        <taxon>Arionidae</taxon>
        <taxon>Arion</taxon>
    </lineage>
</organism>
<feature type="transmembrane region" description="Helical" evidence="9">
    <location>
        <begin position="494"/>
        <end position="514"/>
    </location>
</feature>
<dbReference type="NCBIfam" id="TIGR00879">
    <property type="entry name" value="SP"/>
    <property type="match status" value="1"/>
</dbReference>
<dbReference type="PANTHER" id="PTHR48020">
    <property type="entry name" value="PROTON MYO-INOSITOL COTRANSPORTER"/>
    <property type="match status" value="1"/>
</dbReference>
<evidence type="ECO:0000256" key="8">
    <source>
        <dbReference type="SAM" id="MobiDB-lite"/>
    </source>
</evidence>
<dbReference type="PRINTS" id="PR00171">
    <property type="entry name" value="SUGRTRNSPORT"/>
</dbReference>
<feature type="transmembrane region" description="Helical" evidence="9">
    <location>
        <begin position="318"/>
        <end position="342"/>
    </location>
</feature>
<protein>
    <recommendedName>
        <fullName evidence="10">Major facilitator superfamily (MFS) profile domain-containing protein</fullName>
    </recommendedName>
</protein>
<dbReference type="InterPro" id="IPR005829">
    <property type="entry name" value="Sugar_transporter_CS"/>
</dbReference>
<feature type="transmembrane region" description="Helical" evidence="9">
    <location>
        <begin position="115"/>
        <end position="135"/>
    </location>
</feature>
<comment type="subcellular location">
    <subcellularLocation>
        <location evidence="1">Membrane</location>
        <topology evidence="1">Multi-pass membrane protein</topology>
    </subcellularLocation>
</comment>
<evidence type="ECO:0000256" key="2">
    <source>
        <dbReference type="ARBA" id="ARBA00010992"/>
    </source>
</evidence>
<feature type="transmembrane region" description="Helical" evidence="9">
    <location>
        <begin position="73"/>
        <end position="103"/>
    </location>
</feature>